<proteinExistence type="predicted"/>
<gene>
    <name evidence="2" type="ORF">LSAT_V11C300144470</name>
</gene>
<evidence type="ECO:0000256" key="1">
    <source>
        <dbReference type="SAM" id="Phobius"/>
    </source>
</evidence>
<dbReference type="AlphaFoldDB" id="A0A9R1XLC7"/>
<reference evidence="2 3" key="1">
    <citation type="journal article" date="2017" name="Nat. Commun.">
        <title>Genome assembly with in vitro proximity ligation data and whole-genome triplication in lettuce.</title>
        <authorList>
            <person name="Reyes-Chin-Wo S."/>
            <person name="Wang Z."/>
            <person name="Yang X."/>
            <person name="Kozik A."/>
            <person name="Arikit S."/>
            <person name="Song C."/>
            <person name="Xia L."/>
            <person name="Froenicke L."/>
            <person name="Lavelle D.O."/>
            <person name="Truco M.J."/>
            <person name="Xia R."/>
            <person name="Zhu S."/>
            <person name="Xu C."/>
            <person name="Xu H."/>
            <person name="Xu X."/>
            <person name="Cox K."/>
            <person name="Korf I."/>
            <person name="Meyers B.C."/>
            <person name="Michelmore R.W."/>
        </authorList>
    </citation>
    <scope>NUCLEOTIDE SEQUENCE [LARGE SCALE GENOMIC DNA]</scope>
    <source>
        <strain evidence="3">cv. Salinas</strain>
        <tissue evidence="2">Seedlings</tissue>
    </source>
</reference>
<sequence>MNFPKPPESTTSLILFIVFELTIIAFFFHIGKYYVVDKGYPDRKGYLTPYSRLKYHQSQFEHVLPTNAQEAFNLVLNVRLEC</sequence>
<keyword evidence="1" id="KW-0812">Transmembrane</keyword>
<dbReference type="EMBL" id="NBSK02000003">
    <property type="protein sequence ID" value="KAJ0219040.1"/>
    <property type="molecule type" value="Genomic_DNA"/>
</dbReference>
<keyword evidence="1" id="KW-0472">Membrane</keyword>
<evidence type="ECO:0000313" key="3">
    <source>
        <dbReference type="Proteomes" id="UP000235145"/>
    </source>
</evidence>
<comment type="caution">
    <text evidence="2">The sequence shown here is derived from an EMBL/GenBank/DDBJ whole genome shotgun (WGS) entry which is preliminary data.</text>
</comment>
<feature type="transmembrane region" description="Helical" evidence="1">
    <location>
        <begin position="12"/>
        <end position="35"/>
    </location>
</feature>
<evidence type="ECO:0000313" key="2">
    <source>
        <dbReference type="EMBL" id="KAJ0219040.1"/>
    </source>
</evidence>
<accession>A0A9R1XLC7</accession>
<name>A0A9R1XLC7_LACSA</name>
<protein>
    <submittedName>
        <fullName evidence="2">Uncharacterized protein</fullName>
    </submittedName>
</protein>
<organism evidence="2 3">
    <name type="scientific">Lactuca sativa</name>
    <name type="common">Garden lettuce</name>
    <dbReference type="NCBI Taxonomy" id="4236"/>
    <lineage>
        <taxon>Eukaryota</taxon>
        <taxon>Viridiplantae</taxon>
        <taxon>Streptophyta</taxon>
        <taxon>Embryophyta</taxon>
        <taxon>Tracheophyta</taxon>
        <taxon>Spermatophyta</taxon>
        <taxon>Magnoliopsida</taxon>
        <taxon>eudicotyledons</taxon>
        <taxon>Gunneridae</taxon>
        <taxon>Pentapetalae</taxon>
        <taxon>asterids</taxon>
        <taxon>campanulids</taxon>
        <taxon>Asterales</taxon>
        <taxon>Asteraceae</taxon>
        <taxon>Cichorioideae</taxon>
        <taxon>Cichorieae</taxon>
        <taxon>Lactucinae</taxon>
        <taxon>Lactuca</taxon>
    </lineage>
</organism>
<keyword evidence="1" id="KW-1133">Transmembrane helix</keyword>
<keyword evidence="3" id="KW-1185">Reference proteome</keyword>
<dbReference type="Proteomes" id="UP000235145">
    <property type="component" value="Unassembled WGS sequence"/>
</dbReference>